<protein>
    <submittedName>
        <fullName evidence="2">Putative membrane protein</fullName>
    </submittedName>
</protein>
<evidence type="ECO:0000313" key="2">
    <source>
        <dbReference type="EMBL" id="MBB3018210.1"/>
    </source>
</evidence>
<feature type="transmembrane region" description="Helical" evidence="1">
    <location>
        <begin position="117"/>
        <end position="135"/>
    </location>
</feature>
<accession>A0A7W4VK07</accession>
<feature type="transmembrane region" description="Helical" evidence="1">
    <location>
        <begin position="71"/>
        <end position="91"/>
    </location>
</feature>
<dbReference type="EMBL" id="JACHWB010000001">
    <property type="protein sequence ID" value="MBB3018210.1"/>
    <property type="molecule type" value="Genomic_DNA"/>
</dbReference>
<sequence>MAHFHIVAGATETPAHPVVRKITPDDLKEALARGFDDFWAMPSHLVFLGLIYPIIGVCLAALTFSNNALPLLYPLASGFALVGPFAAIGLYEISRRRELGLTTTWQDAFDVLKSPSIPSIAALGVVLLVIFLVWLTSARMLYQSIFGYEVPASYSQFVNQVLATSEGMRLIVIGNILGFCFAVAVLSISVISFPLLLDRDVGVAVAIYTSIKAVAMNPITMALWGLIVAAGLLIGSIPLFVGLAIVMPVLGHATWHLYRRVVEPPHPDEAHPVT</sequence>
<keyword evidence="1" id="KW-1133">Transmembrane helix</keyword>
<dbReference type="RefSeq" id="WP_183448104.1">
    <property type="nucleotide sequence ID" value="NZ_JACHWB010000001.1"/>
</dbReference>
<reference evidence="2 3" key="1">
    <citation type="submission" date="2020-08" db="EMBL/GenBank/DDBJ databases">
        <title>The Agave Microbiome: Exploring the role of microbial communities in plant adaptations to desert environments.</title>
        <authorList>
            <person name="Partida-Martinez L.P."/>
        </authorList>
    </citation>
    <scope>NUCLEOTIDE SEQUENCE [LARGE SCALE GENOMIC DNA]</scope>
    <source>
        <strain evidence="2 3">AT3.9</strain>
    </source>
</reference>
<gene>
    <name evidence="2" type="ORF">FHR70_001250</name>
</gene>
<keyword evidence="3" id="KW-1185">Reference proteome</keyword>
<evidence type="ECO:0000313" key="3">
    <source>
        <dbReference type="Proteomes" id="UP000532010"/>
    </source>
</evidence>
<feature type="transmembrane region" description="Helical" evidence="1">
    <location>
        <begin position="170"/>
        <end position="193"/>
    </location>
</feature>
<name>A0A7W4VK07_9HYPH</name>
<proteinExistence type="predicted"/>
<dbReference type="Pfam" id="PF09955">
    <property type="entry name" value="DUF2189"/>
    <property type="match status" value="1"/>
</dbReference>
<evidence type="ECO:0000256" key="1">
    <source>
        <dbReference type="SAM" id="Phobius"/>
    </source>
</evidence>
<dbReference type="Proteomes" id="UP000532010">
    <property type="component" value="Unassembled WGS sequence"/>
</dbReference>
<feature type="transmembrane region" description="Helical" evidence="1">
    <location>
        <begin position="222"/>
        <end position="250"/>
    </location>
</feature>
<keyword evidence="1" id="KW-0472">Membrane</keyword>
<comment type="caution">
    <text evidence="2">The sequence shown here is derived from an EMBL/GenBank/DDBJ whole genome shotgun (WGS) entry which is preliminary data.</text>
</comment>
<dbReference type="AlphaFoldDB" id="A0A7W4VK07"/>
<organism evidence="2 3">
    <name type="scientific">Microvirga lupini</name>
    <dbReference type="NCBI Taxonomy" id="420324"/>
    <lineage>
        <taxon>Bacteria</taxon>
        <taxon>Pseudomonadati</taxon>
        <taxon>Pseudomonadota</taxon>
        <taxon>Alphaproteobacteria</taxon>
        <taxon>Hyphomicrobiales</taxon>
        <taxon>Methylobacteriaceae</taxon>
        <taxon>Microvirga</taxon>
    </lineage>
</organism>
<feature type="transmembrane region" description="Helical" evidence="1">
    <location>
        <begin position="45"/>
        <end position="64"/>
    </location>
</feature>
<keyword evidence="1" id="KW-0812">Transmembrane</keyword>
<dbReference type="InterPro" id="IPR018692">
    <property type="entry name" value="DUF2189"/>
</dbReference>